<comment type="caution">
    <text evidence="1">The sequence shown here is derived from an EMBL/GenBank/DDBJ whole genome shotgun (WGS) entry which is preliminary data.</text>
</comment>
<dbReference type="Proteomes" id="UP000322899">
    <property type="component" value="Unassembled WGS sequence"/>
</dbReference>
<dbReference type="AlphaFoldDB" id="A0A5A8EAH4"/>
<organism evidence="1 2">
    <name type="scientific">Cafeteria roenbergensis</name>
    <name type="common">Marine flagellate</name>
    <dbReference type="NCBI Taxonomy" id="33653"/>
    <lineage>
        <taxon>Eukaryota</taxon>
        <taxon>Sar</taxon>
        <taxon>Stramenopiles</taxon>
        <taxon>Bigyra</taxon>
        <taxon>Opalozoa</taxon>
        <taxon>Bicosoecida</taxon>
        <taxon>Cafeteriaceae</taxon>
        <taxon>Cafeteria</taxon>
    </lineage>
</organism>
<reference evidence="1 2" key="1">
    <citation type="submission" date="2019-07" db="EMBL/GenBank/DDBJ databases">
        <title>Genomes of Cafeteria roenbergensis.</title>
        <authorList>
            <person name="Fischer M.G."/>
            <person name="Hackl T."/>
            <person name="Roman M."/>
        </authorList>
    </citation>
    <scope>NUCLEOTIDE SEQUENCE [LARGE SCALE GENOMIC DNA]</scope>
    <source>
        <strain evidence="1 2">E4-10P</strain>
    </source>
</reference>
<name>A0A5A8EAH4_CAFRO</name>
<accession>A0A5A8EAH4</accession>
<evidence type="ECO:0000313" key="1">
    <source>
        <dbReference type="EMBL" id="KAA0174815.1"/>
    </source>
</evidence>
<evidence type="ECO:0000313" key="2">
    <source>
        <dbReference type="Proteomes" id="UP000322899"/>
    </source>
</evidence>
<sequence length="181" mass="18892">MLSAEALRSAMRSSRAGDGLAVSTTGSAAESVKWLASMDRALRRRLGLSESLGWADMTVPMIMEACALATVALPDGQLQPIAYEGFAAASRKTQPVTLMDAFARGIRHVPSLSAARAQALLVFAPTMAGLDARFRASAAAAEEEIAGLATPGQNRSLGPAVAARLRRAVLWGALRPSDGDE</sequence>
<protein>
    <submittedName>
        <fullName evidence="1">Uncharacterized protein</fullName>
    </submittedName>
</protein>
<gene>
    <name evidence="1" type="ORF">FNF27_03711</name>
</gene>
<dbReference type="EMBL" id="VLTO01000019">
    <property type="protein sequence ID" value="KAA0174815.1"/>
    <property type="molecule type" value="Genomic_DNA"/>
</dbReference>
<proteinExistence type="predicted"/>